<protein>
    <recommendedName>
        <fullName evidence="3">DRBM domain-containing protein</fullName>
    </recommendedName>
</protein>
<dbReference type="InParanoid" id="C5KPX8"/>
<proteinExistence type="predicted"/>
<dbReference type="AlphaFoldDB" id="C5KPX8"/>
<name>C5KPX8_PERM5</name>
<organism evidence="2">
    <name type="scientific">Perkinsus marinus (strain ATCC 50983 / TXsc)</name>
    <dbReference type="NCBI Taxonomy" id="423536"/>
    <lineage>
        <taxon>Eukaryota</taxon>
        <taxon>Sar</taxon>
        <taxon>Alveolata</taxon>
        <taxon>Perkinsozoa</taxon>
        <taxon>Perkinsea</taxon>
        <taxon>Perkinsida</taxon>
        <taxon>Perkinsidae</taxon>
        <taxon>Perkinsus</taxon>
    </lineage>
</organism>
<evidence type="ECO:0000313" key="1">
    <source>
        <dbReference type="EMBL" id="EER13525.1"/>
    </source>
</evidence>
<dbReference type="GeneID" id="9042266"/>
<evidence type="ECO:0008006" key="3">
    <source>
        <dbReference type="Google" id="ProtNLM"/>
    </source>
</evidence>
<sequence>MVTEKSELSRGQFHTTISWTFGNTLETLTADGVDRSKKGSKKEAVRKLMRTLPQHEKSLGVMWRQMAGTLAKLLGVKQSVSHSPDVTSGLVTCLVEWESTEDPGQRWVGRGSGRTKDEAEVRALKDIYAVAAPWREKAAVAQVQKRHQLQKAEAARMAADLEASSAGTASMLSQKQASEIMIAHNYMTQRLFHNPVVKLRSNLVVVPHELGFLATCEWSWYSREEGPGNPRKRSASTNGIAANQKIAKAEACRLMLEKYGALQPISADQWRLADVINGMVVSCSIDQAVQKAVEAIGDTPSHGRAWLRV</sequence>
<accession>C5KPX8</accession>
<keyword evidence="2" id="KW-1185">Reference proteome</keyword>
<gene>
    <name evidence="1" type="ORF">Pmar_PMAR000112</name>
</gene>
<evidence type="ECO:0000313" key="2">
    <source>
        <dbReference type="Proteomes" id="UP000007800"/>
    </source>
</evidence>
<reference evidence="1 2" key="1">
    <citation type="submission" date="2008-07" db="EMBL/GenBank/DDBJ databases">
        <authorList>
            <person name="El-Sayed N."/>
            <person name="Caler E."/>
            <person name="Inman J."/>
            <person name="Amedeo P."/>
            <person name="Hass B."/>
            <person name="Wortman J."/>
        </authorList>
    </citation>
    <scope>NUCLEOTIDE SEQUENCE [LARGE SCALE GENOMIC DNA]</scope>
    <source>
        <strain evidence="2">ATCC 50983 / TXsc</strain>
    </source>
</reference>
<dbReference type="Proteomes" id="UP000007800">
    <property type="component" value="Unassembled WGS sequence"/>
</dbReference>
<dbReference type="RefSeq" id="XP_002781730.1">
    <property type="nucleotide sequence ID" value="XM_002781684.1"/>
</dbReference>
<dbReference type="EMBL" id="GG675180">
    <property type="protein sequence ID" value="EER13525.1"/>
    <property type="molecule type" value="Genomic_DNA"/>
</dbReference>